<evidence type="ECO:0000256" key="1">
    <source>
        <dbReference type="SAM" id="MobiDB-lite"/>
    </source>
</evidence>
<evidence type="ECO:0000313" key="2">
    <source>
        <dbReference type="EMBL" id="KAG5443825.1"/>
    </source>
</evidence>
<gene>
    <name evidence="2" type="ORF">CSKR_100054</name>
</gene>
<proteinExistence type="predicted"/>
<accession>A0A3R7F4N6</accession>
<dbReference type="InParanoid" id="A0A3R7F4N6"/>
<feature type="region of interest" description="Disordered" evidence="1">
    <location>
        <begin position="1"/>
        <end position="25"/>
    </location>
</feature>
<protein>
    <submittedName>
        <fullName evidence="2">Uncharacterized protein</fullName>
    </submittedName>
</protein>
<dbReference type="OrthoDB" id="6227366at2759"/>
<dbReference type="Proteomes" id="UP000286415">
    <property type="component" value="Unassembled WGS sequence"/>
</dbReference>
<evidence type="ECO:0000313" key="3">
    <source>
        <dbReference type="Proteomes" id="UP000286415"/>
    </source>
</evidence>
<organism evidence="2 3">
    <name type="scientific">Clonorchis sinensis</name>
    <name type="common">Chinese liver fluke</name>
    <dbReference type="NCBI Taxonomy" id="79923"/>
    <lineage>
        <taxon>Eukaryota</taxon>
        <taxon>Metazoa</taxon>
        <taxon>Spiralia</taxon>
        <taxon>Lophotrochozoa</taxon>
        <taxon>Platyhelminthes</taxon>
        <taxon>Trematoda</taxon>
        <taxon>Digenea</taxon>
        <taxon>Opisthorchiida</taxon>
        <taxon>Opisthorchiata</taxon>
        <taxon>Opisthorchiidae</taxon>
        <taxon>Clonorchis</taxon>
    </lineage>
</organism>
<name>A0A3R7F4N6_CLOSI</name>
<sequence length="147" mass="16802">MDRPLSCETHSQTLPDEPRGGDNQRVSSQARILLPGDLGQHELLHILRRRARWSEWLEREFTGRKVCVSNPTSASRLPLSRLGQPGSIPAFVLPSGGMAVRHRKGATVERFFRFTFCRGRLWIARGAQPERADIEEGRIYWALRLED</sequence>
<dbReference type="AlphaFoldDB" id="A0A3R7F4N6"/>
<reference evidence="2 3" key="1">
    <citation type="journal article" date="2018" name="Biotechnol. Adv.">
        <title>Improved genomic resources and new bioinformatic workflow for the carcinogenic parasite Clonorchis sinensis: Biotechnological implications.</title>
        <authorList>
            <person name="Wang D."/>
            <person name="Korhonen P.K."/>
            <person name="Gasser R.B."/>
            <person name="Young N.D."/>
        </authorList>
    </citation>
    <scope>NUCLEOTIDE SEQUENCE [LARGE SCALE GENOMIC DNA]</scope>
    <source>
        <strain evidence="2">Cs-k2</strain>
    </source>
</reference>
<dbReference type="EMBL" id="NIRI02000056">
    <property type="protein sequence ID" value="KAG5443825.1"/>
    <property type="molecule type" value="Genomic_DNA"/>
</dbReference>
<reference evidence="2 3" key="2">
    <citation type="journal article" date="2021" name="Genomics">
        <title>High-quality reference genome for Clonorchis sinensis.</title>
        <authorList>
            <person name="Young N.D."/>
            <person name="Stroehlein A.J."/>
            <person name="Kinkar L."/>
            <person name="Wang T."/>
            <person name="Sohn W.M."/>
            <person name="Chang B.C.H."/>
            <person name="Kaur P."/>
            <person name="Weisz D."/>
            <person name="Dudchenko O."/>
            <person name="Aiden E.L."/>
            <person name="Korhonen P.K."/>
            <person name="Gasser R.B."/>
        </authorList>
    </citation>
    <scope>NUCLEOTIDE SEQUENCE [LARGE SCALE GENOMIC DNA]</scope>
    <source>
        <strain evidence="2">Cs-k2</strain>
    </source>
</reference>
<keyword evidence="3" id="KW-1185">Reference proteome</keyword>
<comment type="caution">
    <text evidence="2">The sequence shown here is derived from an EMBL/GenBank/DDBJ whole genome shotgun (WGS) entry which is preliminary data.</text>
</comment>